<feature type="region of interest" description="Disordered" evidence="1">
    <location>
        <begin position="152"/>
        <end position="179"/>
    </location>
</feature>
<evidence type="ECO:0000313" key="3">
    <source>
        <dbReference type="Proteomes" id="UP000318288"/>
    </source>
</evidence>
<dbReference type="OrthoDB" id="3078295at2"/>
<accession>A0A5C6FI75</accession>
<name>A0A5C6FI75_9BACT</name>
<gene>
    <name evidence="2" type="ORF">Poly51_00010</name>
</gene>
<reference evidence="2 3" key="1">
    <citation type="submission" date="2019-02" db="EMBL/GenBank/DDBJ databases">
        <title>Deep-cultivation of Planctomycetes and their phenomic and genomic characterization uncovers novel biology.</title>
        <authorList>
            <person name="Wiegand S."/>
            <person name="Jogler M."/>
            <person name="Boedeker C."/>
            <person name="Pinto D."/>
            <person name="Vollmers J."/>
            <person name="Rivas-Marin E."/>
            <person name="Kohn T."/>
            <person name="Peeters S.H."/>
            <person name="Heuer A."/>
            <person name="Rast P."/>
            <person name="Oberbeckmann S."/>
            <person name="Bunk B."/>
            <person name="Jeske O."/>
            <person name="Meyerdierks A."/>
            <person name="Storesund J.E."/>
            <person name="Kallscheuer N."/>
            <person name="Luecker S."/>
            <person name="Lage O.M."/>
            <person name="Pohl T."/>
            <person name="Merkel B.J."/>
            <person name="Hornburger P."/>
            <person name="Mueller R.-W."/>
            <person name="Bruemmer F."/>
            <person name="Labrenz M."/>
            <person name="Spormann A.M."/>
            <person name="Op Den Camp H."/>
            <person name="Overmann J."/>
            <person name="Amann R."/>
            <person name="Jetten M.S.M."/>
            <person name="Mascher T."/>
            <person name="Medema M.H."/>
            <person name="Devos D.P."/>
            <person name="Kaster A.-K."/>
            <person name="Ovreas L."/>
            <person name="Rohde M."/>
            <person name="Galperin M.Y."/>
            <person name="Jogler C."/>
        </authorList>
    </citation>
    <scope>NUCLEOTIDE SEQUENCE [LARGE SCALE GENOMIC DNA]</scope>
    <source>
        <strain evidence="2 3">Poly51</strain>
    </source>
</reference>
<evidence type="ECO:0000313" key="2">
    <source>
        <dbReference type="EMBL" id="TWU59729.1"/>
    </source>
</evidence>
<dbReference type="EMBL" id="SJPW01000001">
    <property type="protein sequence ID" value="TWU59729.1"/>
    <property type="molecule type" value="Genomic_DNA"/>
</dbReference>
<dbReference type="AlphaFoldDB" id="A0A5C6FI75"/>
<dbReference type="RefSeq" id="WP_146453316.1">
    <property type="nucleotide sequence ID" value="NZ_SJPW01000001.1"/>
</dbReference>
<keyword evidence="3" id="KW-1185">Reference proteome</keyword>
<comment type="caution">
    <text evidence="2">The sequence shown here is derived from an EMBL/GenBank/DDBJ whole genome shotgun (WGS) entry which is preliminary data.</text>
</comment>
<sequence>MNQFWPYDLNLDDTSSPHEILCDAKEEWAEQSGGLLDLVIQEAESTSGHDMLIVHAKHVPSNRTVTLFSVVHRSDTPYPARIQPRDDELPDLFKKSYYRPGIGDMSAALGGVAGRQVENKWVCDTPAEFRSKLSKVFDLGVLKSEVLSLMAGKDTSEENAAKGETQIDNASSDEDQTAE</sequence>
<organism evidence="2 3">
    <name type="scientific">Rubripirellula tenax</name>
    <dbReference type="NCBI Taxonomy" id="2528015"/>
    <lineage>
        <taxon>Bacteria</taxon>
        <taxon>Pseudomonadati</taxon>
        <taxon>Planctomycetota</taxon>
        <taxon>Planctomycetia</taxon>
        <taxon>Pirellulales</taxon>
        <taxon>Pirellulaceae</taxon>
        <taxon>Rubripirellula</taxon>
    </lineage>
</organism>
<evidence type="ECO:0000256" key="1">
    <source>
        <dbReference type="SAM" id="MobiDB-lite"/>
    </source>
</evidence>
<protein>
    <submittedName>
        <fullName evidence="2">Uncharacterized protein</fullName>
    </submittedName>
</protein>
<dbReference type="Proteomes" id="UP000318288">
    <property type="component" value="Unassembled WGS sequence"/>
</dbReference>
<proteinExistence type="predicted"/>